<dbReference type="SUPFAM" id="SSF47473">
    <property type="entry name" value="EF-hand"/>
    <property type="match status" value="1"/>
</dbReference>
<sequence length="126" mass="14656">MEFEAIFKALDKDSSGEIDIQELNDYVKQHNLPQEFVERWQKTFDLDKNGTVSLAEFRQVLGISPRRDYLAFFTKADPEGKGVVKVTTLKKVFSEESAEEVFDMYFKDCPDDGEIKVDEFKLKMEL</sequence>
<proteinExistence type="predicted"/>
<dbReference type="PROSITE" id="PS00018">
    <property type="entry name" value="EF_HAND_1"/>
    <property type="match status" value="2"/>
</dbReference>
<keyword evidence="1" id="KW-0106">Calcium</keyword>
<dbReference type="InterPro" id="IPR011992">
    <property type="entry name" value="EF-hand-dom_pair"/>
</dbReference>
<evidence type="ECO:0000313" key="5">
    <source>
        <dbReference type="WBParaSite" id="maker-uti_cns_0002394-snap-gene-0.7-mRNA-1"/>
    </source>
</evidence>
<dbReference type="InterPro" id="IPR002048">
    <property type="entry name" value="EF_hand_dom"/>
</dbReference>
<evidence type="ECO:0000256" key="1">
    <source>
        <dbReference type="ARBA" id="ARBA00022837"/>
    </source>
</evidence>
<dbReference type="InterPro" id="IPR018247">
    <property type="entry name" value="EF_Hand_1_Ca_BS"/>
</dbReference>
<keyword evidence="3" id="KW-1185">Reference proteome</keyword>
<dbReference type="Pfam" id="PF13499">
    <property type="entry name" value="EF-hand_7"/>
    <property type="match status" value="1"/>
</dbReference>
<name>A0A1I8GKM7_9PLAT</name>
<feature type="domain" description="EF-hand" evidence="2">
    <location>
        <begin position="1"/>
        <end position="33"/>
    </location>
</feature>
<dbReference type="PROSITE" id="PS50222">
    <property type="entry name" value="EF_HAND_2"/>
    <property type="match status" value="2"/>
</dbReference>
<dbReference type="GO" id="GO:0005509">
    <property type="term" value="F:calcium ion binding"/>
    <property type="evidence" value="ECO:0007669"/>
    <property type="project" value="InterPro"/>
</dbReference>
<dbReference type="WBParaSite" id="maker-uti_cns_0002394-snap-gene-0.7-mRNA-1">
    <property type="protein sequence ID" value="maker-uti_cns_0002394-snap-gene-0.7-mRNA-1"/>
    <property type="gene ID" value="maker-uti_cns_0002394-snap-gene-0.7"/>
</dbReference>
<evidence type="ECO:0000259" key="2">
    <source>
        <dbReference type="PROSITE" id="PS50222"/>
    </source>
</evidence>
<dbReference type="AlphaFoldDB" id="A0A1I8GKM7"/>
<organism evidence="3 4">
    <name type="scientific">Macrostomum lignano</name>
    <dbReference type="NCBI Taxonomy" id="282301"/>
    <lineage>
        <taxon>Eukaryota</taxon>
        <taxon>Metazoa</taxon>
        <taxon>Spiralia</taxon>
        <taxon>Lophotrochozoa</taxon>
        <taxon>Platyhelminthes</taxon>
        <taxon>Rhabditophora</taxon>
        <taxon>Macrostomorpha</taxon>
        <taxon>Macrostomida</taxon>
        <taxon>Macrostomidae</taxon>
        <taxon>Macrostomum</taxon>
    </lineage>
</organism>
<protein>
    <submittedName>
        <fullName evidence="4 5">EF-hand domain-containing protein</fullName>
    </submittedName>
</protein>
<evidence type="ECO:0000313" key="3">
    <source>
        <dbReference type="Proteomes" id="UP000095280"/>
    </source>
</evidence>
<accession>A0A1I8GKM7</accession>
<dbReference type="Proteomes" id="UP000095280">
    <property type="component" value="Unplaced"/>
</dbReference>
<evidence type="ECO:0000313" key="4">
    <source>
        <dbReference type="WBParaSite" id="maker-uti_cns_0002157-snap-gene-0.20-mRNA-1"/>
    </source>
</evidence>
<dbReference type="Gene3D" id="1.10.238.10">
    <property type="entry name" value="EF-hand"/>
    <property type="match status" value="1"/>
</dbReference>
<dbReference type="WBParaSite" id="maker-uti_cns_0002157-snap-gene-0.20-mRNA-1">
    <property type="protein sequence ID" value="maker-uti_cns_0002157-snap-gene-0.20-mRNA-1"/>
    <property type="gene ID" value="maker-uti_cns_0002157-snap-gene-0.20"/>
</dbReference>
<dbReference type="OrthoDB" id="418595at2759"/>
<dbReference type="SMART" id="SM00054">
    <property type="entry name" value="EFh"/>
    <property type="match status" value="2"/>
</dbReference>
<reference evidence="4 5" key="1">
    <citation type="submission" date="2016-11" db="UniProtKB">
        <authorList>
            <consortium name="WormBaseParasite"/>
        </authorList>
    </citation>
    <scope>IDENTIFICATION</scope>
</reference>
<feature type="domain" description="EF-hand" evidence="2">
    <location>
        <begin position="42"/>
        <end position="67"/>
    </location>
</feature>
<dbReference type="CDD" id="cd00051">
    <property type="entry name" value="EFh"/>
    <property type="match status" value="1"/>
</dbReference>